<comment type="caution">
    <text evidence="1">The sequence shown here is derived from an EMBL/GenBank/DDBJ whole genome shotgun (WGS) entry which is preliminary data.</text>
</comment>
<dbReference type="EMBL" id="PGOL01002706">
    <property type="protein sequence ID" value="PKI45522.1"/>
    <property type="molecule type" value="Genomic_DNA"/>
</dbReference>
<protein>
    <submittedName>
        <fullName evidence="1">Uncharacterized protein</fullName>
    </submittedName>
</protein>
<dbReference type="AlphaFoldDB" id="A0A2I0INE4"/>
<evidence type="ECO:0000313" key="2">
    <source>
        <dbReference type="Proteomes" id="UP000233551"/>
    </source>
</evidence>
<sequence>MTSKTADVASNMQPKKVKAIETATWLQKLRNGLQKFGRAVCLIPVRFRFVTPEEADPALINAYANTCKDTLPS</sequence>
<dbReference type="Proteomes" id="UP000233551">
    <property type="component" value="Unassembled WGS sequence"/>
</dbReference>
<keyword evidence="2" id="KW-1185">Reference proteome</keyword>
<organism evidence="1 2">
    <name type="scientific">Punica granatum</name>
    <name type="common">Pomegranate</name>
    <dbReference type="NCBI Taxonomy" id="22663"/>
    <lineage>
        <taxon>Eukaryota</taxon>
        <taxon>Viridiplantae</taxon>
        <taxon>Streptophyta</taxon>
        <taxon>Embryophyta</taxon>
        <taxon>Tracheophyta</taxon>
        <taxon>Spermatophyta</taxon>
        <taxon>Magnoliopsida</taxon>
        <taxon>eudicotyledons</taxon>
        <taxon>Gunneridae</taxon>
        <taxon>Pentapetalae</taxon>
        <taxon>rosids</taxon>
        <taxon>malvids</taxon>
        <taxon>Myrtales</taxon>
        <taxon>Lythraceae</taxon>
        <taxon>Punica</taxon>
    </lineage>
</organism>
<gene>
    <name evidence="1" type="ORF">CRG98_034040</name>
</gene>
<reference evidence="1 2" key="1">
    <citation type="submission" date="2017-11" db="EMBL/GenBank/DDBJ databases">
        <title>De-novo sequencing of pomegranate (Punica granatum L.) genome.</title>
        <authorList>
            <person name="Akparov Z."/>
            <person name="Amiraslanov A."/>
            <person name="Hajiyeva S."/>
            <person name="Abbasov M."/>
            <person name="Kaur K."/>
            <person name="Hamwieh A."/>
            <person name="Solovyev V."/>
            <person name="Salamov A."/>
            <person name="Braich B."/>
            <person name="Kosarev P."/>
            <person name="Mahmoud A."/>
            <person name="Hajiyev E."/>
            <person name="Babayeva S."/>
            <person name="Izzatullayeva V."/>
            <person name="Mammadov A."/>
            <person name="Mammadov A."/>
            <person name="Sharifova S."/>
            <person name="Ojaghi J."/>
            <person name="Eynullazada K."/>
            <person name="Bayramov B."/>
            <person name="Abdulazimova A."/>
            <person name="Shahmuradov I."/>
        </authorList>
    </citation>
    <scope>NUCLEOTIDE SEQUENCE [LARGE SCALE GENOMIC DNA]</scope>
    <source>
        <strain evidence="2">cv. AG2017</strain>
        <tissue evidence="1">Leaf</tissue>
    </source>
</reference>
<accession>A0A2I0INE4</accession>
<proteinExistence type="predicted"/>
<evidence type="ECO:0000313" key="1">
    <source>
        <dbReference type="EMBL" id="PKI45522.1"/>
    </source>
</evidence>
<name>A0A2I0INE4_PUNGR</name>